<reference evidence="3" key="1">
    <citation type="submission" date="2010-08" db="EMBL/GenBank/DDBJ databases">
        <authorList>
            <consortium name="Caenorhabditis japonica Sequencing Consortium"/>
            <person name="Wilson R.K."/>
        </authorList>
    </citation>
    <scope>NUCLEOTIDE SEQUENCE [LARGE SCALE GENOMIC DNA]</scope>
    <source>
        <strain evidence="3">DF5081</strain>
    </source>
</reference>
<dbReference type="Proteomes" id="UP000005237">
    <property type="component" value="Unassembled WGS sequence"/>
</dbReference>
<name>A0A8R1DY57_CAEJA</name>
<evidence type="ECO:0000313" key="3">
    <source>
        <dbReference type="Proteomes" id="UP000005237"/>
    </source>
</evidence>
<protein>
    <submittedName>
        <fullName evidence="2">Uncharacterized protein</fullName>
    </submittedName>
</protein>
<evidence type="ECO:0000313" key="2">
    <source>
        <dbReference type="EnsemblMetazoa" id="CJA15223a.1"/>
    </source>
</evidence>
<feature type="compositionally biased region" description="Basic and acidic residues" evidence="1">
    <location>
        <begin position="74"/>
        <end position="84"/>
    </location>
</feature>
<feature type="region of interest" description="Disordered" evidence="1">
    <location>
        <begin position="51"/>
        <end position="112"/>
    </location>
</feature>
<dbReference type="EnsemblMetazoa" id="CJA15223a.1">
    <property type="protein sequence ID" value="CJA15223a.1"/>
    <property type="gene ID" value="WBGene00134427"/>
</dbReference>
<evidence type="ECO:0000256" key="1">
    <source>
        <dbReference type="SAM" id="MobiDB-lite"/>
    </source>
</evidence>
<accession>A0A8R1DY57</accession>
<feature type="compositionally biased region" description="Basic and acidic residues" evidence="1">
    <location>
        <begin position="51"/>
        <end position="61"/>
    </location>
</feature>
<feature type="compositionally biased region" description="Polar residues" evidence="1">
    <location>
        <begin position="85"/>
        <end position="95"/>
    </location>
</feature>
<sequence length="167" mass="18663">MNVPSTSTRGYAKYQIRSTGMPRVLANESDVFTLDDVDIDEIDELKLERIPVSKEEEKSRLVECNLDSDEEDDKTPPQEDDKAQNIRQSSNSKSLDGNAIAPDSSTVESKERCRLRDSFDLDNDSLSDDLDLLPPIPGAPNASSSWFPKLQRLNCCNPRIPSKCAIM</sequence>
<keyword evidence="3" id="KW-1185">Reference proteome</keyword>
<proteinExistence type="predicted"/>
<organism evidence="2 3">
    <name type="scientific">Caenorhabditis japonica</name>
    <dbReference type="NCBI Taxonomy" id="281687"/>
    <lineage>
        <taxon>Eukaryota</taxon>
        <taxon>Metazoa</taxon>
        <taxon>Ecdysozoa</taxon>
        <taxon>Nematoda</taxon>
        <taxon>Chromadorea</taxon>
        <taxon>Rhabditida</taxon>
        <taxon>Rhabditina</taxon>
        <taxon>Rhabditomorpha</taxon>
        <taxon>Rhabditoidea</taxon>
        <taxon>Rhabditidae</taxon>
        <taxon>Peloderinae</taxon>
        <taxon>Caenorhabditis</taxon>
    </lineage>
</organism>
<reference evidence="2" key="2">
    <citation type="submission" date="2022-06" db="UniProtKB">
        <authorList>
            <consortium name="EnsemblMetazoa"/>
        </authorList>
    </citation>
    <scope>IDENTIFICATION</scope>
    <source>
        <strain evidence="2">DF5081</strain>
    </source>
</reference>
<dbReference type="AlphaFoldDB" id="A0A8R1DY57"/>